<dbReference type="EMBL" id="BSVA01000001">
    <property type="protein sequence ID" value="GMA93084.1"/>
    <property type="molecule type" value="Genomic_DNA"/>
</dbReference>
<dbReference type="PRINTS" id="PR00455">
    <property type="entry name" value="HTHTETR"/>
</dbReference>
<evidence type="ECO:0000313" key="4">
    <source>
        <dbReference type="EMBL" id="GMA93084.1"/>
    </source>
</evidence>
<dbReference type="InterPro" id="IPR009057">
    <property type="entry name" value="Homeodomain-like_sf"/>
</dbReference>
<dbReference type="InterPro" id="IPR001647">
    <property type="entry name" value="HTH_TetR"/>
</dbReference>
<dbReference type="Proteomes" id="UP001157069">
    <property type="component" value="Unassembled WGS sequence"/>
</dbReference>
<gene>
    <name evidence="4" type="ORF">GCM10025869_36130</name>
</gene>
<dbReference type="PROSITE" id="PS50977">
    <property type="entry name" value="HTH_TETR_2"/>
    <property type="match status" value="1"/>
</dbReference>
<name>A0ABQ6K0Z2_9MICO</name>
<dbReference type="PANTHER" id="PTHR30055">
    <property type="entry name" value="HTH-TYPE TRANSCRIPTIONAL REGULATOR RUTR"/>
    <property type="match status" value="1"/>
</dbReference>
<proteinExistence type="predicted"/>
<organism evidence="4 5">
    <name type="scientific">Homoserinibacter gongjuensis</name>
    <dbReference type="NCBI Taxonomy" id="1162968"/>
    <lineage>
        <taxon>Bacteria</taxon>
        <taxon>Bacillati</taxon>
        <taxon>Actinomycetota</taxon>
        <taxon>Actinomycetes</taxon>
        <taxon>Micrococcales</taxon>
        <taxon>Microbacteriaceae</taxon>
        <taxon>Homoserinibacter</taxon>
    </lineage>
</organism>
<dbReference type="PANTHER" id="PTHR30055:SF146">
    <property type="entry name" value="HTH-TYPE TRANSCRIPTIONAL DUAL REGULATOR CECR"/>
    <property type="match status" value="1"/>
</dbReference>
<dbReference type="SUPFAM" id="SSF46689">
    <property type="entry name" value="Homeodomain-like"/>
    <property type="match status" value="1"/>
</dbReference>
<dbReference type="Pfam" id="PF17933">
    <property type="entry name" value="TetR_C_25"/>
    <property type="match status" value="1"/>
</dbReference>
<keyword evidence="5" id="KW-1185">Reference proteome</keyword>
<comment type="caution">
    <text evidence="4">The sequence shown here is derived from an EMBL/GenBank/DDBJ whole genome shotgun (WGS) entry which is preliminary data.</text>
</comment>
<reference evidence="5" key="1">
    <citation type="journal article" date="2019" name="Int. J. Syst. Evol. Microbiol.">
        <title>The Global Catalogue of Microorganisms (GCM) 10K type strain sequencing project: providing services to taxonomists for standard genome sequencing and annotation.</title>
        <authorList>
            <consortium name="The Broad Institute Genomics Platform"/>
            <consortium name="The Broad Institute Genome Sequencing Center for Infectious Disease"/>
            <person name="Wu L."/>
            <person name="Ma J."/>
        </authorList>
    </citation>
    <scope>NUCLEOTIDE SEQUENCE [LARGE SCALE GENOMIC DNA]</scope>
    <source>
        <strain evidence="5">NBRC 108755</strain>
    </source>
</reference>
<feature type="DNA-binding region" description="H-T-H motif" evidence="2">
    <location>
        <begin position="36"/>
        <end position="55"/>
    </location>
</feature>
<sequence>MRSASASPGPDDITATARIRDAAVRLFGERGYDRTSVRDIATAAGVSPALVIHHFGSKDGLRDECDRWMLAQLSDKRADALGAQAGATIQQWLAEPEQFRPLVDYLAMMLTDGGEHGRTVFDLLLAETGAMLDASVADGTMRASSDPEARALLVTLHGLAPVILRGHLERALGGDILSSAVLARLTLPSLELYTDGLYSDSTMLDAARAAIDAQNEQL</sequence>
<dbReference type="InterPro" id="IPR041484">
    <property type="entry name" value="TetR_C_25"/>
</dbReference>
<dbReference type="InterPro" id="IPR050109">
    <property type="entry name" value="HTH-type_TetR-like_transc_reg"/>
</dbReference>
<keyword evidence="1 2" id="KW-0238">DNA-binding</keyword>
<accession>A0ABQ6K0Z2</accession>
<feature type="domain" description="HTH tetR-type" evidence="3">
    <location>
        <begin position="13"/>
        <end position="73"/>
    </location>
</feature>
<evidence type="ECO:0000256" key="2">
    <source>
        <dbReference type="PROSITE-ProRule" id="PRU00335"/>
    </source>
</evidence>
<evidence type="ECO:0000256" key="1">
    <source>
        <dbReference type="ARBA" id="ARBA00023125"/>
    </source>
</evidence>
<evidence type="ECO:0000259" key="3">
    <source>
        <dbReference type="PROSITE" id="PS50977"/>
    </source>
</evidence>
<dbReference type="Pfam" id="PF00440">
    <property type="entry name" value="TetR_N"/>
    <property type="match status" value="1"/>
</dbReference>
<dbReference type="RefSeq" id="WP_284301804.1">
    <property type="nucleotide sequence ID" value="NZ_BSVA01000001.1"/>
</dbReference>
<protein>
    <submittedName>
        <fullName evidence="4">Transcriptional regulator, TetR family protein</fullName>
    </submittedName>
</protein>
<dbReference type="Gene3D" id="1.10.357.10">
    <property type="entry name" value="Tetracycline Repressor, domain 2"/>
    <property type="match status" value="1"/>
</dbReference>
<evidence type="ECO:0000313" key="5">
    <source>
        <dbReference type="Proteomes" id="UP001157069"/>
    </source>
</evidence>